<dbReference type="GO" id="GO:0015297">
    <property type="term" value="F:antiporter activity"/>
    <property type="evidence" value="ECO:0007669"/>
    <property type="project" value="UniProtKB-KW"/>
</dbReference>
<comment type="similarity">
    <text evidence="10">Belongs to the monovalent cation:proton antiporter 2 (CPA2) transporter (TC 2.A.37) family. CHX (TC 2.A.37.4) subfamily.</text>
</comment>
<feature type="domain" description="Cation/H(+) antiporter C-terminal" evidence="15">
    <location>
        <begin position="1096"/>
        <end position="1242"/>
    </location>
</feature>
<feature type="domain" description="Cation/H(+) antiporter C-terminal" evidence="15">
    <location>
        <begin position="1897"/>
        <end position="2039"/>
    </location>
</feature>
<evidence type="ECO:0000256" key="7">
    <source>
        <dbReference type="ARBA" id="ARBA00022989"/>
    </source>
</evidence>
<organism evidence="17 18">
    <name type="scientific">Dorcoceras hygrometricum</name>
    <dbReference type="NCBI Taxonomy" id="472368"/>
    <lineage>
        <taxon>Eukaryota</taxon>
        <taxon>Viridiplantae</taxon>
        <taxon>Streptophyta</taxon>
        <taxon>Embryophyta</taxon>
        <taxon>Tracheophyta</taxon>
        <taxon>Spermatophyta</taxon>
        <taxon>Magnoliopsida</taxon>
        <taxon>eudicotyledons</taxon>
        <taxon>Gunneridae</taxon>
        <taxon>Pentapetalae</taxon>
        <taxon>asterids</taxon>
        <taxon>lamiids</taxon>
        <taxon>Lamiales</taxon>
        <taxon>Gesneriaceae</taxon>
        <taxon>Didymocarpoideae</taxon>
        <taxon>Trichosporeae</taxon>
        <taxon>Loxocarpinae</taxon>
        <taxon>Dorcoceras</taxon>
    </lineage>
</organism>
<keyword evidence="9 11" id="KW-0472">Membrane</keyword>
<dbReference type="InterPro" id="IPR013216">
    <property type="entry name" value="Methyltransf_11"/>
</dbReference>
<feature type="transmembrane region" description="Helical" evidence="11">
    <location>
        <begin position="1469"/>
        <end position="1493"/>
    </location>
</feature>
<dbReference type="InterPro" id="IPR038770">
    <property type="entry name" value="Na+/solute_symporter_sf"/>
</dbReference>
<feature type="transmembrane region" description="Helical" evidence="11">
    <location>
        <begin position="786"/>
        <end position="812"/>
    </location>
</feature>
<evidence type="ECO:0000256" key="5">
    <source>
        <dbReference type="ARBA" id="ARBA00022692"/>
    </source>
</evidence>
<evidence type="ECO:0000256" key="2">
    <source>
        <dbReference type="ARBA" id="ARBA00022448"/>
    </source>
</evidence>
<feature type="transmembrane region" description="Helical" evidence="11">
    <location>
        <begin position="888"/>
        <end position="910"/>
    </location>
</feature>
<keyword evidence="8" id="KW-0406">Ion transport</keyword>
<dbReference type="Gene3D" id="3.40.50.150">
    <property type="entry name" value="Vaccinia Virus protein VP39"/>
    <property type="match status" value="2"/>
</dbReference>
<keyword evidence="7 11" id="KW-1133">Transmembrane helix</keyword>
<proteinExistence type="inferred from homology"/>
<evidence type="ECO:0000313" key="17">
    <source>
        <dbReference type="EMBL" id="KZV39907.1"/>
    </source>
</evidence>
<evidence type="ECO:0000256" key="8">
    <source>
        <dbReference type="ARBA" id="ARBA00023065"/>
    </source>
</evidence>
<dbReference type="InterPro" id="IPR057291">
    <property type="entry name" value="CHX17_2nd"/>
</dbReference>
<feature type="domain" description="Cation/H+ exchanger transmembrane" evidence="12">
    <location>
        <begin position="526"/>
        <end position="906"/>
    </location>
</feature>
<dbReference type="OrthoDB" id="1889525at2759"/>
<dbReference type="GO" id="GO:1902600">
    <property type="term" value="P:proton transmembrane transport"/>
    <property type="evidence" value="ECO:0007669"/>
    <property type="project" value="InterPro"/>
</dbReference>
<feature type="transmembrane region" description="Helical" evidence="11">
    <location>
        <begin position="1401"/>
        <end position="1424"/>
    </location>
</feature>
<feature type="transmembrane region" description="Helical" evidence="11">
    <location>
        <begin position="1651"/>
        <end position="1671"/>
    </location>
</feature>
<evidence type="ECO:0000259" key="15">
    <source>
        <dbReference type="Pfam" id="PF23259"/>
    </source>
</evidence>
<feature type="transmembrane region" description="Helical" evidence="11">
    <location>
        <begin position="642"/>
        <end position="663"/>
    </location>
</feature>
<dbReference type="Pfam" id="PF23259">
    <property type="entry name" value="CHX17_C"/>
    <property type="match status" value="2"/>
</dbReference>
<evidence type="ECO:0000256" key="6">
    <source>
        <dbReference type="ARBA" id="ARBA00022958"/>
    </source>
</evidence>
<dbReference type="GO" id="GO:0016020">
    <property type="term" value="C:membrane"/>
    <property type="evidence" value="ECO:0007669"/>
    <property type="project" value="UniProtKB-SubCell"/>
</dbReference>
<keyword evidence="3" id="KW-0050">Antiport</keyword>
<evidence type="ECO:0000256" key="11">
    <source>
        <dbReference type="SAM" id="Phobius"/>
    </source>
</evidence>
<evidence type="ECO:0000256" key="10">
    <source>
        <dbReference type="ARBA" id="ARBA00038341"/>
    </source>
</evidence>
<keyword evidence="4" id="KW-0633">Potassium transport</keyword>
<dbReference type="Pfam" id="PF08241">
    <property type="entry name" value="Methyltransf_11"/>
    <property type="match status" value="1"/>
</dbReference>
<feature type="transmembrane region" description="Helical" evidence="11">
    <location>
        <begin position="574"/>
        <end position="594"/>
    </location>
</feature>
<accession>A0A2Z7C5S3</accession>
<keyword evidence="6" id="KW-0630">Potassium</keyword>
<dbReference type="GO" id="GO:0006813">
    <property type="term" value="P:potassium ion transport"/>
    <property type="evidence" value="ECO:0007669"/>
    <property type="project" value="UniProtKB-KW"/>
</dbReference>
<dbReference type="PANTHER" id="PTHR32468:SF164">
    <property type="entry name" value="OS05G0485000 PROTEIN"/>
    <property type="match status" value="1"/>
</dbReference>
<feature type="transmembrane region" description="Helical" evidence="11">
    <location>
        <begin position="824"/>
        <end position="849"/>
    </location>
</feature>
<name>A0A2Z7C5S3_9LAMI</name>
<feature type="transmembrane region" description="Helical" evidence="11">
    <location>
        <begin position="703"/>
        <end position="726"/>
    </location>
</feature>
<evidence type="ECO:0000256" key="1">
    <source>
        <dbReference type="ARBA" id="ARBA00004141"/>
    </source>
</evidence>
<evidence type="ECO:0000256" key="3">
    <source>
        <dbReference type="ARBA" id="ARBA00022449"/>
    </source>
</evidence>
<dbReference type="Gene3D" id="1.20.1530.20">
    <property type="match status" value="2"/>
</dbReference>
<keyword evidence="18" id="KW-1185">Reference proteome</keyword>
<evidence type="ECO:0000259" key="16">
    <source>
        <dbReference type="Pfam" id="PF25276"/>
    </source>
</evidence>
<dbReference type="Proteomes" id="UP000250235">
    <property type="component" value="Unassembled WGS sequence"/>
</dbReference>
<evidence type="ECO:0000259" key="14">
    <source>
        <dbReference type="Pfam" id="PF23256"/>
    </source>
</evidence>
<feature type="domain" description="DUF7870" evidence="16">
    <location>
        <begin position="363"/>
        <end position="453"/>
    </location>
</feature>
<sequence length="2084" mass="232134">METTVTPKPVSKILLRLFSFCLLVLLARFAYSITVKGQTCESTDFCFFPRTTISGADAADLRRSYYASVFRNLLAEGFLSTNSNSLSFATHESFEIHDALKKNGVASSSSSSIRDAEGFKQPFKNHTFDFVFSSSASLDRISKQKVRFAFEVSRILKPGGYFVVHLESANHAYGFNSLMQLVGTFTLINSHDVNGVDSSSSWELVFIKKEKGQTSNGMIDQECSVPRHKLELIEKAEPLIKEEPLKPIIEFKRNIKNVKYLSNMVDISFKNRYVYVDVGARSYGSSIGGWFNKQYPKQGKPFEMFVIAADSEEYTSKKGVTLLPYAAWIRNETLFFEISRESRRKSKDQSRGVQPASDFISDSNKIQGLNLATWLTSSVTSRDYVVVKMDVEGSEFHVIPHLIATRAVCLIDEMFLDCHYNNRWHPKYHKTYDQCLELFSSLRRIGLLVHQWWPHGKITTLFSDISTDLGFTSPAMNESLHNPGPEPPYVCHFLNQINARGLLFGQDPLSCSVPALLLQLSLFSVLSRAVHFLLKPLGQPLIVAQILSGAILGPSGFGHNPTFLSEVFPRKSRLVLDTLSIFGFMIFIFLIGVKMDLSMVVRSGKVALAVGILGFFVPFGLAGLVSFVLNKFLLLDHDVYEALPHVVSVLSMTAFPVITCFLDELKILNTEIGRLASSSSVICDICLWSIICIKFAAKLANTSSLTVIIGSFFSAGLFIIFILYIIRPAAWWVVRNTPEPRPVKEIYILLALVILMSSAFVGEVIGIHATTASLVLGLVIPDGPPLGAALVETLDCFISVMLLPLFFTVSGLQMDVFSINFKSVGIIQLVVFVAFVGKILGSMLPLVYFRMPFRDALSLGLIMNTKGIVELAFLSDIKNREILSEEMYTIMIISVVAVTGIISFLVKALYDPSKRFVAYKRRTILHCSGNDELRILACVHSQEHVHSIISLLQLSHPTKESPIELVVLHLVKLSGRASSLLVAQKQHDKPCHNPTQSEHIFNAFRNLEQQNPEFFLLQCYKGISPPKTMYNDVCSLALEKRTILVILPFQNQSISQGTYRHLNKLVLEKAPCSVGILIDHQDIKFQYVNAQQPEYRVTVLFFGGADDREALAYALKMSDNAIIRLTLVRFLASGTTEIVSGTERSKMLDTDILNKFKQRTQQTERIVYKEKMVTSGTGVISVARWMANACNLVLVGRRHGESPIILQLAEWNKHGELGPIGEILAASEFKSDTSVLVVQQQTRLWGLKDPEESTHLRRIKFYRQQMSLRKVTSSTGYVQGPHDSQETLVCQFTHMINAQGRAWLGGDPFAFTLPVLLLQLIFIFSVISVVWFLLEPLKQGLAGVIMGRSFLGRIDFYNEKLFPVGGRLILETIADVGFMFHLFILGVHVDLSLVKQVGRSAVVIGAISFFMPLTIGLTLIFFLNQLMEMEASVKRSLPYVACLNAISSFPVITSLLTDLNILNSELGRVATLACLICEICNYVVTITFGGIMRGLHSVEWDAVSFVFWPVFFLLIIVFGLRTIILLIAKHVPAGQQMTEIHFISIVIIILLCGLGSEISGQPAAIGAFFLGVFTPDRPPLGSSLVNKLDTINTGLLVPAKFVISGLSVDLFSIGGVSGATYGLVIIIAYLSKFASTLIPALFYSIHVRDAVTLALIMCCRGIVEAVIYITLMEDGIINNEAYALLLISMLIVTGIARPLIWHLYDPSASYLGQRKNSILSNTPNDELRMMVCIHNEDNVPTIINLLDASTPLRHRPLAVFVLNLMELKGRGASVLESTTQRSKLTNSRSWSQHVANAINLFAERSQGCFVRHFTSIAPYASMHNDICSLALDQNANIVILPFHKQWTIDGKVGSNFPSIRMVNQNVISKSPCSVGVLIDRGLQATRNQSVAKVRPMLQITIIFLSGPDDCEALAYASRFLENPQINLTFVWIRPWDHKKYGEDTEKSMDTQMVNQFRAKTIGNERVVYREELVKDAIGTTRVIRSIEDGCDLCIVGRYHEADSSLVFGLTEWSECPELGLIGDMLATSDFNFSVLVVQQQPLGAHFVDGYRLQPIACGYSSSSGYDDQYQHHSFQASFEHSKRT</sequence>
<feature type="transmembrane region" description="Helical" evidence="11">
    <location>
        <begin position="1540"/>
        <end position="1573"/>
    </location>
</feature>
<evidence type="ECO:0000259" key="13">
    <source>
        <dbReference type="Pfam" id="PF08241"/>
    </source>
</evidence>
<feature type="domain" description="Methyltransferase type 11" evidence="13">
    <location>
        <begin position="102"/>
        <end position="164"/>
    </location>
</feature>
<feature type="domain" description="DUF7870" evidence="16">
    <location>
        <begin position="235"/>
        <end position="331"/>
    </location>
</feature>
<dbReference type="Pfam" id="PF23256">
    <property type="entry name" value="CHX17_2nd"/>
    <property type="match status" value="2"/>
</dbReference>
<feature type="transmembrane region" description="Helical" evidence="11">
    <location>
        <begin position="1436"/>
        <end position="1457"/>
    </location>
</feature>
<feature type="domain" description="Cation/H(+) antiporter central" evidence="14">
    <location>
        <begin position="1755"/>
        <end position="1886"/>
    </location>
</feature>
<feature type="transmembrane region" description="Helical" evidence="11">
    <location>
        <begin position="675"/>
        <end position="697"/>
    </location>
</feature>
<dbReference type="SUPFAM" id="SSF53335">
    <property type="entry name" value="S-adenosyl-L-methionine-dependent methyltransferases"/>
    <property type="match status" value="1"/>
</dbReference>
<keyword evidence="5 11" id="KW-0812">Transmembrane</keyword>
<dbReference type="GO" id="GO:0012505">
    <property type="term" value="C:endomembrane system"/>
    <property type="evidence" value="ECO:0007669"/>
    <property type="project" value="TreeGrafter"/>
</dbReference>
<evidence type="ECO:0000256" key="9">
    <source>
        <dbReference type="ARBA" id="ARBA00023136"/>
    </source>
</evidence>
<dbReference type="InterPro" id="IPR057290">
    <property type="entry name" value="CHX17_C"/>
</dbReference>
<reference evidence="17 18" key="1">
    <citation type="journal article" date="2015" name="Proc. Natl. Acad. Sci. U.S.A.">
        <title>The resurrection genome of Boea hygrometrica: A blueprint for survival of dehydration.</title>
        <authorList>
            <person name="Xiao L."/>
            <person name="Yang G."/>
            <person name="Zhang L."/>
            <person name="Yang X."/>
            <person name="Zhao S."/>
            <person name="Ji Z."/>
            <person name="Zhou Q."/>
            <person name="Hu M."/>
            <person name="Wang Y."/>
            <person name="Chen M."/>
            <person name="Xu Y."/>
            <person name="Jin H."/>
            <person name="Xiao X."/>
            <person name="Hu G."/>
            <person name="Bao F."/>
            <person name="Hu Y."/>
            <person name="Wan P."/>
            <person name="Li L."/>
            <person name="Deng X."/>
            <person name="Kuang T."/>
            <person name="Xiang C."/>
            <person name="Zhu J.K."/>
            <person name="Oliver M.J."/>
            <person name="He Y."/>
        </authorList>
    </citation>
    <scope>NUCLEOTIDE SEQUENCE [LARGE SCALE GENOMIC DNA]</scope>
    <source>
        <strain evidence="18">cv. XS01</strain>
    </source>
</reference>
<evidence type="ECO:0000313" key="18">
    <source>
        <dbReference type="Proteomes" id="UP000250235"/>
    </source>
</evidence>
<evidence type="ECO:0000256" key="4">
    <source>
        <dbReference type="ARBA" id="ARBA00022538"/>
    </source>
</evidence>
<dbReference type="GO" id="GO:0008757">
    <property type="term" value="F:S-adenosylmethionine-dependent methyltransferase activity"/>
    <property type="evidence" value="ECO:0007669"/>
    <property type="project" value="InterPro"/>
</dbReference>
<dbReference type="PANTHER" id="PTHR32468">
    <property type="entry name" value="CATION/H + ANTIPORTER"/>
    <property type="match status" value="1"/>
</dbReference>
<gene>
    <name evidence="17" type="ORF">F511_04547</name>
</gene>
<dbReference type="FunFam" id="1.20.1530.20:FF:000003">
    <property type="entry name" value="Cation/H(+) antiporter 15"/>
    <property type="match status" value="1"/>
</dbReference>
<dbReference type="Pfam" id="PF25276">
    <property type="entry name" value="DUF7870"/>
    <property type="match status" value="2"/>
</dbReference>
<protein>
    <submittedName>
        <fullName evidence="17">Cation/H(+) antiporter 15-like</fullName>
    </submittedName>
</protein>
<feature type="domain" description="Cation/H(+) antiporter central" evidence="14">
    <location>
        <begin position="966"/>
        <end position="1080"/>
    </location>
</feature>
<dbReference type="Pfam" id="PF00999">
    <property type="entry name" value="Na_H_Exchanger"/>
    <property type="match status" value="2"/>
</dbReference>
<feature type="transmembrane region" description="Helical" evidence="11">
    <location>
        <begin position="1505"/>
        <end position="1528"/>
    </location>
</feature>
<dbReference type="InterPro" id="IPR050794">
    <property type="entry name" value="CPA2_transporter"/>
</dbReference>
<feature type="transmembrane region" description="Helical" evidence="11">
    <location>
        <begin position="1683"/>
        <end position="1704"/>
    </location>
</feature>
<dbReference type="InterPro" id="IPR029063">
    <property type="entry name" value="SAM-dependent_MTases_sf"/>
</dbReference>
<dbReference type="GO" id="GO:0006885">
    <property type="term" value="P:regulation of pH"/>
    <property type="evidence" value="ECO:0007669"/>
    <property type="project" value="TreeGrafter"/>
</dbReference>
<dbReference type="InterPro" id="IPR057192">
    <property type="entry name" value="DUF7870"/>
</dbReference>
<keyword evidence="2" id="KW-0813">Transport</keyword>
<feature type="transmembrane region" description="Helical" evidence="11">
    <location>
        <begin position="1309"/>
        <end position="1334"/>
    </location>
</feature>
<dbReference type="InterPro" id="IPR006153">
    <property type="entry name" value="Cation/H_exchanger_TM"/>
</dbReference>
<feature type="transmembrane region" description="Helical" evidence="11">
    <location>
        <begin position="747"/>
        <end position="780"/>
    </location>
</feature>
<evidence type="ECO:0000259" key="12">
    <source>
        <dbReference type="Pfam" id="PF00999"/>
    </source>
</evidence>
<comment type="subcellular location">
    <subcellularLocation>
        <location evidence="1">Membrane</location>
        <topology evidence="1">Multi-pass membrane protein</topology>
    </subcellularLocation>
</comment>
<feature type="transmembrane region" description="Helical" evidence="11">
    <location>
        <begin position="1368"/>
        <end position="1389"/>
    </location>
</feature>
<feature type="transmembrane region" description="Helical" evidence="11">
    <location>
        <begin position="1593"/>
        <end position="1611"/>
    </location>
</feature>
<feature type="domain" description="Cation/H+ exchanger transmembrane" evidence="12">
    <location>
        <begin position="1336"/>
        <end position="1696"/>
    </location>
</feature>
<dbReference type="EMBL" id="KV000873">
    <property type="protein sequence ID" value="KZV39907.1"/>
    <property type="molecule type" value="Genomic_DNA"/>
</dbReference>
<feature type="transmembrane region" description="Helical" evidence="11">
    <location>
        <begin position="1623"/>
        <end position="1645"/>
    </location>
</feature>
<dbReference type="GO" id="GO:0009820">
    <property type="term" value="P:alkaloid metabolic process"/>
    <property type="evidence" value="ECO:0007669"/>
    <property type="project" value="UniProtKB-KW"/>
</dbReference>
<feature type="transmembrane region" description="Helical" evidence="11">
    <location>
        <begin position="606"/>
        <end position="630"/>
    </location>
</feature>